<dbReference type="eggNOG" id="COG4932">
    <property type="taxonomic scope" value="Bacteria"/>
</dbReference>
<evidence type="ECO:0000259" key="8">
    <source>
        <dbReference type="PROSITE" id="PS50847"/>
    </source>
</evidence>
<dbReference type="STRING" id="525367.HMPREF0556_10909"/>
<dbReference type="eggNOG" id="COG4886">
    <property type="taxonomic scope" value="Bacteria"/>
</dbReference>
<dbReference type="Pfam" id="PF18483">
    <property type="entry name" value="Lectin_L-type_dom"/>
    <property type="match status" value="1"/>
</dbReference>
<reference evidence="9" key="1">
    <citation type="submission" date="2010-06" db="EMBL/GenBank/DDBJ databases">
        <authorList>
            <person name="Muzny D."/>
            <person name="Qin X."/>
            <person name="Buhay C."/>
            <person name="Dugan-Rocha S."/>
            <person name="Ding Y."/>
            <person name="Chen G."/>
            <person name="Hawes A."/>
            <person name="Holder M."/>
            <person name="Jhangiani S."/>
            <person name="Johnson A."/>
            <person name="Khan Z."/>
            <person name="Li Z."/>
            <person name="Liu W."/>
            <person name="Liu X."/>
            <person name="Perez L."/>
            <person name="Shen H."/>
            <person name="Wang Q."/>
            <person name="Watt J."/>
            <person name="Xi L."/>
            <person name="Xin Y."/>
            <person name="Zhou J."/>
            <person name="Deng J."/>
            <person name="Jiang H."/>
            <person name="Liu Y."/>
            <person name="Qu J."/>
            <person name="Song X.-Z."/>
            <person name="Zhang L."/>
            <person name="Villasana D."/>
            <person name="Johnson A."/>
            <person name="Liu J."/>
            <person name="Liyanage D."/>
            <person name="Lorensuhewa L."/>
            <person name="Robinson T."/>
            <person name="Song A."/>
            <person name="Song B.-B."/>
            <person name="Dinh H."/>
            <person name="Thornton R."/>
            <person name="Coyle M."/>
            <person name="Francisco L."/>
            <person name="Jackson L."/>
            <person name="Javaid M."/>
            <person name="Korchina V."/>
            <person name="Kovar C."/>
            <person name="Mata R."/>
            <person name="Mathew T."/>
            <person name="Ngo R."/>
            <person name="Nguyen L."/>
            <person name="Nguyen N."/>
            <person name="Okwuonu G."/>
            <person name="Ongeri F."/>
            <person name="Pham C."/>
            <person name="Simmons D."/>
            <person name="Wilczek-Boney K."/>
            <person name="Hale W."/>
            <person name="Jakkamsetti A."/>
            <person name="Pham P."/>
            <person name="Ruth R."/>
            <person name="San Lucas F."/>
            <person name="Warren J."/>
            <person name="Zhang J."/>
            <person name="Zhao Z."/>
            <person name="Zhou C."/>
            <person name="Zhu D."/>
            <person name="Lee S."/>
            <person name="Bess C."/>
            <person name="Blankenburg K."/>
            <person name="Forbes L."/>
            <person name="Fu Q."/>
            <person name="Gubbala S."/>
            <person name="Hirani K."/>
            <person name="Jayaseelan J.C."/>
            <person name="Lara F."/>
            <person name="Munidasa M."/>
            <person name="Palculict T."/>
            <person name="Patil S."/>
            <person name="Pu L.-L."/>
            <person name="Saada N."/>
            <person name="Tang L."/>
            <person name="Weissenberger G."/>
            <person name="Zhu Y."/>
            <person name="Hemphill L."/>
            <person name="Shang Y."/>
            <person name="Youmans B."/>
            <person name="Ayvaz T."/>
            <person name="Ross M."/>
            <person name="Santibanez J."/>
            <person name="Aqrawi P."/>
            <person name="Gross S."/>
            <person name="Joshi V."/>
            <person name="Fowler G."/>
            <person name="Nazareth L."/>
            <person name="Reid J."/>
            <person name="Worley K."/>
            <person name="Petrosino J."/>
            <person name="Highlander S."/>
            <person name="Gibbs R."/>
        </authorList>
    </citation>
    <scope>NUCLEOTIDE SEQUENCE [LARGE SCALE GENOMIC DNA]</scope>
    <source>
        <strain evidence="9">DSM 20601</strain>
    </source>
</reference>
<feature type="compositionally biased region" description="Basic and acidic residues" evidence="6">
    <location>
        <begin position="2156"/>
        <end position="2167"/>
    </location>
</feature>
<proteinExistence type="predicted"/>
<keyword evidence="4" id="KW-0732">Signal</keyword>
<feature type="region of interest" description="Disordered" evidence="6">
    <location>
        <begin position="2149"/>
        <end position="2178"/>
    </location>
</feature>
<feature type="compositionally biased region" description="Polar residues" evidence="6">
    <location>
        <begin position="803"/>
        <end position="823"/>
    </location>
</feature>
<dbReference type="PANTHER" id="PTHR34819">
    <property type="entry name" value="LARGE CYSTEINE-RICH PERIPLASMIC PROTEIN OMCB"/>
    <property type="match status" value="1"/>
</dbReference>
<dbReference type="NCBIfam" id="TIGR04226">
    <property type="entry name" value="RrgB_K2N_iso_D2"/>
    <property type="match status" value="11"/>
</dbReference>
<dbReference type="InterPro" id="IPR056573">
    <property type="entry name" value="Lectin_L-type_dom"/>
</dbReference>
<dbReference type="InterPro" id="IPR008966">
    <property type="entry name" value="Adhesion_dom_sf"/>
</dbReference>
<dbReference type="Proteomes" id="UP000010119">
    <property type="component" value="Unassembled WGS sequence"/>
</dbReference>
<evidence type="ECO:0000256" key="6">
    <source>
        <dbReference type="SAM" id="MobiDB-lite"/>
    </source>
</evidence>
<dbReference type="Gene3D" id="2.60.40.740">
    <property type="match status" value="13"/>
</dbReference>
<feature type="compositionally biased region" description="Basic and acidic residues" evidence="6">
    <location>
        <begin position="1075"/>
        <end position="1087"/>
    </location>
</feature>
<dbReference type="InterPro" id="IPR013320">
    <property type="entry name" value="ConA-like_dom_sf"/>
</dbReference>
<keyword evidence="7" id="KW-0812">Transmembrane</keyword>
<protein>
    <submittedName>
        <fullName evidence="9">Conserved repeat protein</fullName>
    </submittedName>
</protein>
<dbReference type="Pfam" id="PF00746">
    <property type="entry name" value="Gram_pos_anchor"/>
    <property type="match status" value="1"/>
</dbReference>
<keyword evidence="10" id="KW-1185">Reference proteome</keyword>
<evidence type="ECO:0000313" key="9">
    <source>
        <dbReference type="EMBL" id="EFI84356.1"/>
    </source>
</evidence>
<keyword evidence="3" id="KW-0964">Secreted</keyword>
<accession>D7UXE8</accession>
<comment type="caution">
    <text evidence="9">The sequence shown here is derived from an EMBL/GenBank/DDBJ whole genome shotgun (WGS) entry which is preliminary data.</text>
</comment>
<dbReference type="InterPro" id="IPR026466">
    <property type="entry name" value="Fim_isopep_form_D2_dom"/>
</dbReference>
<evidence type="ECO:0000256" key="5">
    <source>
        <dbReference type="ARBA" id="ARBA00023088"/>
    </source>
</evidence>
<evidence type="ECO:0000313" key="10">
    <source>
        <dbReference type="Proteomes" id="UP000010119"/>
    </source>
</evidence>
<gene>
    <name evidence="9" type="ORF">HMPREF0556_10909</name>
</gene>
<evidence type="ECO:0000256" key="3">
    <source>
        <dbReference type="ARBA" id="ARBA00022525"/>
    </source>
</evidence>
<dbReference type="InterPro" id="IPR051172">
    <property type="entry name" value="Chlamydia_OmcB"/>
</dbReference>
<dbReference type="SUPFAM" id="SSF49401">
    <property type="entry name" value="Bacterial adhesins"/>
    <property type="match status" value="3"/>
</dbReference>
<keyword evidence="7" id="KW-1133">Transmembrane helix</keyword>
<dbReference type="CDD" id="cd01951">
    <property type="entry name" value="lectin_L-type"/>
    <property type="match status" value="1"/>
</dbReference>
<dbReference type="NCBIfam" id="TIGR01451">
    <property type="entry name" value="B_ant_repeat"/>
    <property type="match status" value="9"/>
</dbReference>
<organism evidence="9 10">
    <name type="scientific">Listeria grayi DSM 20601</name>
    <dbReference type="NCBI Taxonomy" id="525367"/>
    <lineage>
        <taxon>Bacteria</taxon>
        <taxon>Bacillati</taxon>
        <taxon>Bacillota</taxon>
        <taxon>Bacilli</taxon>
        <taxon>Bacillales</taxon>
        <taxon>Listeriaceae</taxon>
        <taxon>Listeria</taxon>
    </lineage>
</organism>
<dbReference type="PANTHER" id="PTHR34819:SF3">
    <property type="entry name" value="CELL SURFACE PROTEIN"/>
    <property type="match status" value="1"/>
</dbReference>
<keyword evidence="5" id="KW-0572">Peptidoglycan-anchor</keyword>
<sequence>MSLKKITLTALSWMLFFYLCQPLVQNVYHYLMETKTGQATEEKQVTNDLLFETERNEPLKKWRMENKQADVIKFKQKNGFDKPVTILLPKKTKLNLVKTQEKNDLAEMKLQYQANTNQLILDWEKTPEKTGELLLVVEADKEAVLGEEVLSARQSLENGEVQSEPIPFEVIEPEKKENLETDKKGEEKQQEQQVPKDPKEPTEKVPSAIPKKESKALPKTKAAPLAVDLGIAPPASDIDISKSFNVISQANSYVHKQYPSEVVVTDDEKWQYGGAWYKYPLNLSADFSTEMYYYLGNKSHSEGGADGLTFTFQNDPRGLEATGATGAGIGAYANISKSSYIQNALTLEFDTYYNAKGGSEPNTNDEQVPDIAKESGHIAITKPALSVKKHENLLYGSRLANGKWQKLNMRWDAATKTFIYKFAGYPEQRYTVSDVQKVFGGTKVYWGFTGSTGGMHNFQAVSINKLPDQGFLNTQKKVRNVSKNTSFQTEQIVSKGDIVEYEISAEADQRNNVTLPTVKVTDQLDPSLSYLGGLNVTVDGKAVASKWENGVVTLKEVEAGSKIRITFQASVKKYGVIHNAATIESDLTAPIKTNNTKIASGDMKIIKQDAVSKKSLQGVEFTLLNSKKESLADGKTDANGELVFTHLSPGEYYVKEIKPLAGYSPNNTAYKVVIPTGQTEPVTQIVPNVLQAKPLLTKTADQTQVKIGDTITYTIELKNVAGAGSWEAVKLEDDLAEQLAYIPGSTQIDGKSVSDKEAVWTNKHLIYRTDHIAAGASKRITFQAKVLSLPPNGIVENRGIATGQDTDGSPRNPSESSCSVSVQNHEGMAIQKQVRSLKGESLEGKNVEVGTKINYHIQLTNEIAGTTLKAIDVKDAVPNSLKVDTASLKVATGGVNVNYQGGFNKNELALTIAELVHSKPITISFQAEILANASGTIKNIAFAQIPDTPEKKTETSSTTPPQPSIQKSVNKQEATIGELLTYQLTVENGKGGGAWHHPVIKDKLPEELQYIADSTKIDGKSVSDQTAVWQDQELTTEFPELQAGEKRVITFQVKVTKKPVNNKIRNQAQATGEDAEGKETPPVKTETEIPASNSPDGIRIEKQVADEAGKDMDKKEVQTGDKVYYSILVTNQIADSVQQHIRINDMIPKGLRAEPETLTVTQEKKTADYTGGFQNGNLAIDLAELKGTAPIIIRFAATITPEASGEIKNVAAAVLDGIPEKESNPSDVINPPRPSVQKRASVEKAALGDIFTYEIEVKNNAGGGEWQLISLKDRLPSYLHYIRGTTTINEKPIGDKGWKENSYETTIEKLQAGETHLLRFQVRIVEIPPANKLVNTATVTGFDKDGKEHSPPPAEVVVSSDYGEDDLDISKEIIDEKGKHLENAIINVGDKVYYRLQVTNKVANTTLKDVQVIDKLAAVLAIDKSSLQVEANGNSVPYQGGFSESGLDLQNLTITEKEPVFITFAVTVKPEASGDIKNTAQANLPNQPAIDSNEVSMRALPNPYLKKEADKQSIKLGESITFTLTAANQPKAGKWLSPFITDQLPEHLQYQSGTLQVDGKKVLDDAACWKDNRLTVSLPDMQEQEVHQVTFQAKNIETPINKWIINTMQGSGQDADGRIYQPEEAKTTIQAENNPDSLQIKKRVQNEAGQDIDAKYAAVGDRLQYEIEVENLTSGTKLRDLHIKDQVPSVFQVLPHTLETSESSAYTGGFDQQTLALDLAELKAGKSAIIRFDVVVTSEASGIVKNKATVNLSGEKPIFSNEVSTIVEPHPYVKKTVSHDQAVLGEIVEYTLVVKNDEAGGKWFEAHVEDTLPKELMYLKGTTKIDGELLEPQEEEKDWTDNRLRINFSALAAGETHEIKFKAKISEIPKQQKIQNIATSSGEDNDGRSVSAKESICELPVVNPNHAVTIQKQVLNEEKKDIHQQEVQVGEQIYYQLTVNNSLEDTVMHELQILDRVPEVFEVAPDSLQIRQANGEQVSYSGGLSGQDLDLQINQLDNKSPVTITFAVRVKSAASGTVENIASVILKNTEATDTAPVLNQIKPKPLITQKADVERTKVGDTFMYTIEVSNQAQAGKWLEVVVNNKLDAHLDYIPESTTMDGIPISDQQAGFTTTGNLALAADNLEAGEKHIITLKVRVREMPPTKELQSYASANGKDGDRQEAKTEEVNTTTPVDNPDNAINLEKKVYDANEKAIQNKQVQVRDQLHYSISVNNLIPNTKLKEITIKDQLPAGLTFVPGSLEVVDQKGTMLDYEDNTTANDLQVKLATIEQQAILHFKVIVNENASGEIKNVAVGSLPDMPDRQSKPVTNTTTPQPFIEKEVTPEKVTNNQIVTYMIKVGNEAKSGKWLDPTVVDDLEEQLEYVVGTTTINGRLVSDEKAGWKANHLTSRLDPLTAGEMHILRFQVKIKAKKGSKRIRNTALLVNPPATKDPRPHQASCEVEVKVEKRNPLLPQTGDQLSGILIIAGLLLLLSGLALRKAKRRT</sequence>
<dbReference type="InterPro" id="IPR013783">
    <property type="entry name" value="Ig-like_fold"/>
</dbReference>
<dbReference type="InterPro" id="IPR019931">
    <property type="entry name" value="LPXTG_anchor"/>
</dbReference>
<feature type="compositionally biased region" description="Basic and acidic residues" evidence="6">
    <location>
        <begin position="172"/>
        <end position="203"/>
    </location>
</feature>
<dbReference type="InterPro" id="IPR047589">
    <property type="entry name" value="DUF11_rpt"/>
</dbReference>
<dbReference type="NCBIfam" id="TIGR01167">
    <property type="entry name" value="LPXTG_anchor"/>
    <property type="match status" value="1"/>
</dbReference>
<keyword evidence="2" id="KW-0134">Cell wall</keyword>
<dbReference type="HOGENOM" id="CLU_228643_0_0_9"/>
<keyword evidence="7" id="KW-0472">Membrane</keyword>
<feature type="transmembrane region" description="Helical" evidence="7">
    <location>
        <begin position="2459"/>
        <end position="2477"/>
    </location>
</feature>
<dbReference type="InterPro" id="IPR001434">
    <property type="entry name" value="OmcB-like_DUF11"/>
</dbReference>
<evidence type="ECO:0000256" key="1">
    <source>
        <dbReference type="ARBA" id="ARBA00004168"/>
    </source>
</evidence>
<feature type="domain" description="Gram-positive cocci surface proteins LPxTG" evidence="8">
    <location>
        <begin position="2452"/>
        <end position="2484"/>
    </location>
</feature>
<dbReference type="PROSITE" id="PS50847">
    <property type="entry name" value="GRAM_POS_ANCHORING"/>
    <property type="match status" value="1"/>
</dbReference>
<dbReference type="EMBL" id="ACCR02000003">
    <property type="protein sequence ID" value="EFI84356.1"/>
    <property type="molecule type" value="Genomic_DNA"/>
</dbReference>
<dbReference type="InterPro" id="IPR041033">
    <property type="entry name" value="SpaA_PFL_dom_1"/>
</dbReference>
<dbReference type="Gene3D" id="2.60.40.10">
    <property type="entry name" value="Immunoglobulins"/>
    <property type="match status" value="1"/>
</dbReference>
<dbReference type="SUPFAM" id="SSF49899">
    <property type="entry name" value="Concanavalin A-like lectins/glucanases"/>
    <property type="match status" value="1"/>
</dbReference>
<evidence type="ECO:0000256" key="7">
    <source>
        <dbReference type="SAM" id="Phobius"/>
    </source>
</evidence>
<feature type="region of interest" description="Disordered" evidence="6">
    <location>
        <begin position="155"/>
        <end position="217"/>
    </location>
</feature>
<comment type="subcellular location">
    <subcellularLocation>
        <location evidence="1">Secreted</location>
        <location evidence="1">Cell wall</location>
        <topology evidence="1">Peptidoglycan-anchor</topology>
    </subcellularLocation>
</comment>
<dbReference type="Gene3D" id="2.60.120.200">
    <property type="match status" value="1"/>
</dbReference>
<name>D7UXE8_LISGR</name>
<evidence type="ECO:0000256" key="2">
    <source>
        <dbReference type="ARBA" id="ARBA00022512"/>
    </source>
</evidence>
<feature type="region of interest" description="Disordered" evidence="6">
    <location>
        <begin position="1064"/>
        <end position="1095"/>
    </location>
</feature>
<dbReference type="Pfam" id="PF17802">
    <property type="entry name" value="SpaA"/>
    <property type="match status" value="1"/>
</dbReference>
<evidence type="ECO:0000256" key="4">
    <source>
        <dbReference type="ARBA" id="ARBA00022729"/>
    </source>
</evidence>
<dbReference type="SUPFAM" id="SSF49478">
    <property type="entry name" value="Cna protein B-type domain"/>
    <property type="match status" value="1"/>
</dbReference>
<feature type="region of interest" description="Disordered" evidence="6">
    <location>
        <begin position="797"/>
        <end position="823"/>
    </location>
</feature>
<dbReference type="RefSeq" id="WP_003758068.1">
    <property type="nucleotide sequence ID" value="NZ_GL538353.1"/>
</dbReference>
<dbReference type="Pfam" id="PF01345">
    <property type="entry name" value="DUF11"/>
    <property type="match status" value="8"/>
</dbReference>